<dbReference type="Gene3D" id="3.40.1550.20">
    <property type="entry name" value="Transcriptional regulator MraZ domain"/>
    <property type="match status" value="1"/>
</dbReference>
<keyword evidence="3" id="KW-0677">Repeat</keyword>
<keyword evidence="2" id="KW-0963">Cytoplasm</keyword>
<dbReference type="InterPro" id="IPR020603">
    <property type="entry name" value="MraZ_dom"/>
</dbReference>
<dbReference type="Pfam" id="PF02381">
    <property type="entry name" value="MraZ"/>
    <property type="match status" value="2"/>
</dbReference>
<name>A0A3B1BGA0_9ZZZZ</name>
<dbReference type="CDD" id="cd16321">
    <property type="entry name" value="MraZ_C"/>
    <property type="match status" value="1"/>
</dbReference>
<dbReference type="AlphaFoldDB" id="A0A3B1BGA0"/>
<dbReference type="InterPro" id="IPR038619">
    <property type="entry name" value="MraZ_sf"/>
</dbReference>
<keyword evidence="4" id="KW-0805">Transcription regulation</keyword>
<keyword evidence="6" id="KW-0804">Transcription</keyword>
<dbReference type="InterPro" id="IPR003444">
    <property type="entry name" value="MraZ"/>
</dbReference>
<dbReference type="CDD" id="cd16320">
    <property type="entry name" value="MraZ_N"/>
    <property type="match status" value="1"/>
</dbReference>
<dbReference type="InterPro" id="IPR007159">
    <property type="entry name" value="SpoVT-AbrB_dom"/>
</dbReference>
<evidence type="ECO:0000259" key="7">
    <source>
        <dbReference type="PROSITE" id="PS51740"/>
    </source>
</evidence>
<dbReference type="PANTHER" id="PTHR34701:SF1">
    <property type="entry name" value="TRANSCRIPTIONAL REGULATOR MRAZ"/>
    <property type="match status" value="1"/>
</dbReference>
<dbReference type="HAMAP" id="MF_01008">
    <property type="entry name" value="MraZ"/>
    <property type="match status" value="1"/>
</dbReference>
<sequence length="142" mass="15938">MFIGKHEASVDQKGRIHLPSRIRDVLLGIYDSPLIITVSDRCLAGYPAKEWLSKYQELDSAPYDPEKGDLMRAITENAEEAPLKNGRILIPARLREYAGIERDAVVIGRITKIEIWSAVRHKEATAGLTPEDLSKRLRGLGF</sequence>
<gene>
    <name evidence="8" type="ORF">MNBD_NITROSPINAE02-1337</name>
</gene>
<evidence type="ECO:0000256" key="3">
    <source>
        <dbReference type="ARBA" id="ARBA00022737"/>
    </source>
</evidence>
<evidence type="ECO:0000256" key="1">
    <source>
        <dbReference type="ARBA" id="ARBA00013860"/>
    </source>
</evidence>
<dbReference type="GO" id="GO:0003700">
    <property type="term" value="F:DNA-binding transcription factor activity"/>
    <property type="evidence" value="ECO:0007669"/>
    <property type="project" value="InterPro"/>
</dbReference>
<evidence type="ECO:0000313" key="8">
    <source>
        <dbReference type="EMBL" id="VAX17139.1"/>
    </source>
</evidence>
<feature type="domain" description="SpoVT-AbrB" evidence="7">
    <location>
        <begin position="77"/>
        <end position="120"/>
    </location>
</feature>
<evidence type="ECO:0000256" key="5">
    <source>
        <dbReference type="ARBA" id="ARBA00023125"/>
    </source>
</evidence>
<accession>A0A3B1BGA0</accession>
<reference evidence="8" key="1">
    <citation type="submission" date="2018-06" db="EMBL/GenBank/DDBJ databases">
        <authorList>
            <person name="Zhirakovskaya E."/>
        </authorList>
    </citation>
    <scope>NUCLEOTIDE SEQUENCE</scope>
</reference>
<evidence type="ECO:0000256" key="4">
    <source>
        <dbReference type="ARBA" id="ARBA00023015"/>
    </source>
</evidence>
<dbReference type="InterPro" id="IPR037914">
    <property type="entry name" value="SpoVT-AbrB_sf"/>
</dbReference>
<dbReference type="GO" id="GO:0000976">
    <property type="term" value="F:transcription cis-regulatory region binding"/>
    <property type="evidence" value="ECO:0007669"/>
    <property type="project" value="TreeGrafter"/>
</dbReference>
<evidence type="ECO:0000256" key="2">
    <source>
        <dbReference type="ARBA" id="ARBA00022490"/>
    </source>
</evidence>
<keyword evidence="5" id="KW-0238">DNA-binding</keyword>
<proteinExistence type="inferred from homology"/>
<evidence type="ECO:0000256" key="6">
    <source>
        <dbReference type="ARBA" id="ARBA00023163"/>
    </source>
</evidence>
<dbReference type="PROSITE" id="PS51740">
    <property type="entry name" value="SPOVT_ABRB"/>
    <property type="match status" value="2"/>
</dbReference>
<dbReference type="PANTHER" id="PTHR34701">
    <property type="entry name" value="TRANSCRIPTIONAL REGULATOR MRAZ"/>
    <property type="match status" value="1"/>
</dbReference>
<dbReference type="InterPro" id="IPR035642">
    <property type="entry name" value="MraZ_N"/>
</dbReference>
<dbReference type="GO" id="GO:2000143">
    <property type="term" value="P:negative regulation of DNA-templated transcription initiation"/>
    <property type="evidence" value="ECO:0007669"/>
    <property type="project" value="TreeGrafter"/>
</dbReference>
<protein>
    <recommendedName>
        <fullName evidence="1">Transcriptional regulator MraZ</fullName>
    </recommendedName>
</protein>
<dbReference type="EMBL" id="UOGE01000018">
    <property type="protein sequence ID" value="VAX17139.1"/>
    <property type="molecule type" value="Genomic_DNA"/>
</dbReference>
<organism evidence="8">
    <name type="scientific">hydrothermal vent metagenome</name>
    <dbReference type="NCBI Taxonomy" id="652676"/>
    <lineage>
        <taxon>unclassified sequences</taxon>
        <taxon>metagenomes</taxon>
        <taxon>ecological metagenomes</taxon>
    </lineage>
</organism>
<feature type="domain" description="SpoVT-AbrB" evidence="7">
    <location>
        <begin position="5"/>
        <end position="50"/>
    </location>
</feature>
<dbReference type="InterPro" id="IPR035644">
    <property type="entry name" value="MraZ_C"/>
</dbReference>
<dbReference type="SUPFAM" id="SSF89447">
    <property type="entry name" value="AbrB/MazE/MraZ-like"/>
    <property type="match status" value="1"/>
</dbReference>